<evidence type="ECO:0000313" key="10">
    <source>
        <dbReference type="Proteomes" id="UP000298324"/>
    </source>
</evidence>
<keyword evidence="1" id="KW-0813">Transport</keyword>
<dbReference type="RefSeq" id="WP_190239420.1">
    <property type="nucleotide sequence ID" value="NZ_QFGA01000001.1"/>
</dbReference>
<dbReference type="InterPro" id="IPR017900">
    <property type="entry name" value="4Fe4S_Fe_S_CS"/>
</dbReference>
<dbReference type="EMBL" id="QFGA01000001">
    <property type="protein sequence ID" value="TEB07562.1"/>
    <property type="molecule type" value="Genomic_DNA"/>
</dbReference>
<evidence type="ECO:0000256" key="5">
    <source>
        <dbReference type="ARBA" id="ARBA00022982"/>
    </source>
</evidence>
<name>A0A4Y7RFT1_9FIRM</name>
<dbReference type="PROSITE" id="PS51379">
    <property type="entry name" value="4FE4S_FER_2"/>
    <property type="match status" value="1"/>
</dbReference>
<dbReference type="GO" id="GO:0046872">
    <property type="term" value="F:metal ion binding"/>
    <property type="evidence" value="ECO:0007669"/>
    <property type="project" value="UniProtKB-KW"/>
</dbReference>
<dbReference type="InterPro" id="IPR050954">
    <property type="entry name" value="ET_IronSulfur_Cluster-Binding"/>
</dbReference>
<dbReference type="PANTHER" id="PTHR43177">
    <property type="entry name" value="PROTEIN NRFC"/>
    <property type="match status" value="1"/>
</dbReference>
<keyword evidence="7" id="KW-0411">Iron-sulfur</keyword>
<evidence type="ECO:0000256" key="6">
    <source>
        <dbReference type="ARBA" id="ARBA00023004"/>
    </source>
</evidence>
<protein>
    <submittedName>
        <fullName evidence="9">Iron-sulfur protein</fullName>
    </submittedName>
</protein>
<evidence type="ECO:0000256" key="1">
    <source>
        <dbReference type="ARBA" id="ARBA00022448"/>
    </source>
</evidence>
<keyword evidence="4" id="KW-0677">Repeat</keyword>
<dbReference type="AlphaFoldDB" id="A0A4Y7RFT1"/>
<reference evidence="9 10" key="1">
    <citation type="journal article" date="2018" name="Environ. Microbiol.">
        <title>Novel energy conservation strategies and behaviour of Pelotomaculum schinkii driving syntrophic propionate catabolism.</title>
        <authorList>
            <person name="Hidalgo-Ahumada C.A.P."/>
            <person name="Nobu M.K."/>
            <person name="Narihiro T."/>
            <person name="Tamaki H."/>
            <person name="Liu W.T."/>
            <person name="Kamagata Y."/>
            <person name="Stams A.J.M."/>
            <person name="Imachi H."/>
            <person name="Sousa D.Z."/>
        </authorList>
    </citation>
    <scope>NUCLEOTIDE SEQUENCE [LARGE SCALE GENOMIC DNA]</scope>
    <source>
        <strain evidence="9 10">HH</strain>
    </source>
</reference>
<dbReference type="SUPFAM" id="SSF54862">
    <property type="entry name" value="4Fe-4S ferredoxins"/>
    <property type="match status" value="1"/>
</dbReference>
<keyword evidence="6" id="KW-0408">Iron</keyword>
<dbReference type="CDD" id="cd10563">
    <property type="entry name" value="CooF_like"/>
    <property type="match status" value="1"/>
</dbReference>
<evidence type="ECO:0000256" key="3">
    <source>
        <dbReference type="ARBA" id="ARBA00022723"/>
    </source>
</evidence>
<organism evidence="9 10">
    <name type="scientific">Pelotomaculum schinkii</name>
    <dbReference type="NCBI Taxonomy" id="78350"/>
    <lineage>
        <taxon>Bacteria</taxon>
        <taxon>Bacillati</taxon>
        <taxon>Bacillota</taxon>
        <taxon>Clostridia</taxon>
        <taxon>Eubacteriales</taxon>
        <taxon>Desulfotomaculaceae</taxon>
        <taxon>Pelotomaculum</taxon>
    </lineage>
</organism>
<dbReference type="PROSITE" id="PS00198">
    <property type="entry name" value="4FE4S_FER_1"/>
    <property type="match status" value="1"/>
</dbReference>
<feature type="domain" description="4Fe-4S ferredoxin-type" evidence="8">
    <location>
        <begin position="84"/>
        <end position="113"/>
    </location>
</feature>
<accession>A0A4Y7RFT1</accession>
<dbReference type="GO" id="GO:0051539">
    <property type="term" value="F:4 iron, 4 sulfur cluster binding"/>
    <property type="evidence" value="ECO:0007669"/>
    <property type="project" value="UniProtKB-KW"/>
</dbReference>
<keyword evidence="2" id="KW-0004">4Fe-4S</keyword>
<proteinExistence type="predicted"/>
<keyword evidence="3" id="KW-0479">Metal-binding</keyword>
<keyword evidence="5" id="KW-0249">Electron transport</keyword>
<evidence type="ECO:0000256" key="4">
    <source>
        <dbReference type="ARBA" id="ARBA00022737"/>
    </source>
</evidence>
<evidence type="ECO:0000313" key="9">
    <source>
        <dbReference type="EMBL" id="TEB07562.1"/>
    </source>
</evidence>
<dbReference type="Proteomes" id="UP000298324">
    <property type="component" value="Unassembled WGS sequence"/>
</dbReference>
<sequence length="162" mass="17700">MLRIFIKPELCAGCKNCQVTCLAEHSPSRSVWLVNLSDQGSRPRNFVELNNEGQPVPLSCRHCDEPECVNSCMSGALYKDPATGIVAHNPEQCAGCWMCVMSCPFGMIFPDARENKVSVKCDFCAGRDKPRCVEACLTGAITLIEVPSSNIDGKYPNLARGE</sequence>
<comment type="caution">
    <text evidence="9">The sequence shown here is derived from an EMBL/GenBank/DDBJ whole genome shotgun (WGS) entry which is preliminary data.</text>
</comment>
<gene>
    <name evidence="9" type="primary">cooF_1</name>
    <name evidence="9" type="ORF">Psch_01117</name>
</gene>
<evidence type="ECO:0000256" key="2">
    <source>
        <dbReference type="ARBA" id="ARBA00022485"/>
    </source>
</evidence>
<dbReference type="Gene3D" id="3.30.70.20">
    <property type="match status" value="2"/>
</dbReference>
<evidence type="ECO:0000259" key="8">
    <source>
        <dbReference type="PROSITE" id="PS51379"/>
    </source>
</evidence>
<dbReference type="PANTHER" id="PTHR43177:SF5">
    <property type="entry name" value="ANAEROBIC DIMETHYL SULFOXIDE REDUCTASE CHAIN B-RELATED"/>
    <property type="match status" value="1"/>
</dbReference>
<dbReference type="InterPro" id="IPR017896">
    <property type="entry name" value="4Fe4S_Fe-S-bd"/>
</dbReference>
<evidence type="ECO:0000256" key="7">
    <source>
        <dbReference type="ARBA" id="ARBA00023014"/>
    </source>
</evidence>
<dbReference type="Pfam" id="PF13247">
    <property type="entry name" value="Fer4_11"/>
    <property type="match status" value="1"/>
</dbReference>
<keyword evidence="10" id="KW-1185">Reference proteome</keyword>